<organism evidence="5 6">
    <name type="scientific">Sulfitobacter sediminilitoris</name>
    <dbReference type="NCBI Taxonomy" id="2698830"/>
    <lineage>
        <taxon>Bacteria</taxon>
        <taxon>Pseudomonadati</taxon>
        <taxon>Pseudomonadota</taxon>
        <taxon>Alphaproteobacteria</taxon>
        <taxon>Rhodobacterales</taxon>
        <taxon>Roseobacteraceae</taxon>
        <taxon>Sulfitobacter</taxon>
    </lineage>
</organism>
<keyword evidence="6" id="KW-1185">Reference proteome</keyword>
<dbReference type="PANTHER" id="PTHR43309:SF5">
    <property type="entry name" value="5-OXOPROLINASE SUBUNIT C"/>
    <property type="match status" value="1"/>
</dbReference>
<dbReference type="AlphaFoldDB" id="A0A6P0CAX9"/>
<dbReference type="GO" id="GO:0016829">
    <property type="term" value="F:lyase activity"/>
    <property type="evidence" value="ECO:0007669"/>
    <property type="project" value="UniProtKB-KW"/>
</dbReference>
<comment type="caution">
    <text evidence="5">The sequence shown here is derived from an EMBL/GenBank/DDBJ whole genome shotgun (WGS) entry which is preliminary data.</text>
</comment>
<dbReference type="EMBL" id="JAABNT010000002">
    <property type="protein sequence ID" value="NEK21653.1"/>
    <property type="molecule type" value="Genomic_DNA"/>
</dbReference>
<evidence type="ECO:0000256" key="2">
    <source>
        <dbReference type="ARBA" id="ARBA00022801"/>
    </source>
</evidence>
<protein>
    <submittedName>
        <fullName evidence="5">Urea amidolyase</fullName>
    </submittedName>
</protein>
<evidence type="ECO:0000313" key="6">
    <source>
        <dbReference type="Proteomes" id="UP000468591"/>
    </source>
</evidence>
<accession>A0A6P0CAX9</accession>
<dbReference type="PANTHER" id="PTHR43309">
    <property type="entry name" value="5-OXOPROLINASE SUBUNIT C"/>
    <property type="match status" value="1"/>
</dbReference>
<dbReference type="SMART" id="SM00797">
    <property type="entry name" value="AHS2"/>
    <property type="match status" value="1"/>
</dbReference>
<dbReference type="GO" id="GO:0005524">
    <property type="term" value="F:ATP binding"/>
    <property type="evidence" value="ECO:0007669"/>
    <property type="project" value="UniProtKB-KW"/>
</dbReference>
<dbReference type="InterPro" id="IPR003778">
    <property type="entry name" value="CT_A_B"/>
</dbReference>
<reference evidence="5 6" key="1">
    <citation type="submission" date="2020-01" db="EMBL/GenBank/DDBJ databases">
        <title>Sulfitobacter sediminilitoris sp. nov., isolated from a tidal flat.</title>
        <authorList>
            <person name="Park S."/>
            <person name="Yoon J.-H."/>
        </authorList>
    </citation>
    <scope>NUCLEOTIDE SEQUENCE [LARGE SCALE GENOMIC DNA]</scope>
    <source>
        <strain evidence="5 6">JBTF-M27</strain>
    </source>
</reference>
<evidence type="ECO:0000256" key="1">
    <source>
        <dbReference type="ARBA" id="ARBA00022741"/>
    </source>
</evidence>
<keyword evidence="3" id="KW-0067">ATP-binding</keyword>
<name>A0A6P0CAX9_9RHOB</name>
<gene>
    <name evidence="5" type="ORF">GV827_04445</name>
</gene>
<dbReference type="Proteomes" id="UP000468591">
    <property type="component" value="Unassembled WGS sequence"/>
</dbReference>
<evidence type="ECO:0000313" key="5">
    <source>
        <dbReference type="EMBL" id="NEK21653.1"/>
    </source>
</evidence>
<keyword evidence="2" id="KW-0378">Hydrolase</keyword>
<keyword evidence="1" id="KW-0547">Nucleotide-binding</keyword>
<evidence type="ECO:0000259" key="4">
    <source>
        <dbReference type="SMART" id="SM00797"/>
    </source>
</evidence>
<feature type="domain" description="Carboxyltransferase" evidence="4">
    <location>
        <begin position="26"/>
        <end position="300"/>
    </location>
</feature>
<dbReference type="Gene3D" id="2.40.100.10">
    <property type="entry name" value="Cyclophilin-like"/>
    <property type="match status" value="1"/>
</dbReference>
<dbReference type="RefSeq" id="WP_164352495.1">
    <property type="nucleotide sequence ID" value="NZ_JAABNT010000002.1"/>
</dbReference>
<dbReference type="Pfam" id="PF02626">
    <property type="entry name" value="CT_A_B"/>
    <property type="match status" value="1"/>
</dbReference>
<dbReference type="InterPro" id="IPR029000">
    <property type="entry name" value="Cyclophilin-like_dom_sf"/>
</dbReference>
<keyword evidence="5" id="KW-0456">Lyase</keyword>
<sequence length="342" mass="35752">MSAHLTIQQAGPAMTLQDMGRPGYRAEGLTGGGAADRLALYEGAALLGQKPDLAAIEMAGSGGTFVADADIRIALTGAEMAANIDGEAVVWNASHLLPAGAKLTIGGARNGSYGYLHVGGGFDTPLVMGARSAHLACGIGGLLQSGESLPVGADKGRDVAMTLPKPDRFGGGRIRVVASMQTTAFTPETIERFVTTTFRRDARANRMGVRMDFDGDGFATEEQLSIVSEVVVPGDIQVSGDGAPYVLMYECQTTGGYPRIAAVLPCDLPRVAQAQTGAEITFEFVEMAEAVALQARFEAELKSLPSRVTPLVRDPADIRDLLSYQLVSGAVSATANPFDEET</sequence>
<dbReference type="GO" id="GO:0016787">
    <property type="term" value="F:hydrolase activity"/>
    <property type="evidence" value="ECO:0007669"/>
    <property type="project" value="UniProtKB-KW"/>
</dbReference>
<evidence type="ECO:0000256" key="3">
    <source>
        <dbReference type="ARBA" id="ARBA00022840"/>
    </source>
</evidence>
<dbReference type="InterPro" id="IPR052708">
    <property type="entry name" value="PxpC"/>
</dbReference>
<proteinExistence type="predicted"/>